<evidence type="ECO:0000259" key="1">
    <source>
        <dbReference type="Pfam" id="PF12728"/>
    </source>
</evidence>
<organism evidence="2 4">
    <name type="scientific">Campylobacter jejuni</name>
    <dbReference type="NCBI Taxonomy" id="197"/>
    <lineage>
        <taxon>Bacteria</taxon>
        <taxon>Pseudomonadati</taxon>
        <taxon>Campylobacterota</taxon>
        <taxon>Epsilonproteobacteria</taxon>
        <taxon>Campylobacterales</taxon>
        <taxon>Campylobacteraceae</taxon>
        <taxon>Campylobacter</taxon>
    </lineage>
</organism>
<feature type="domain" description="Helix-turn-helix" evidence="1">
    <location>
        <begin position="10"/>
        <end position="65"/>
    </location>
</feature>
<protein>
    <submittedName>
        <fullName evidence="3">DNA-binding protein</fullName>
    </submittedName>
    <submittedName>
        <fullName evidence="2">Helix-turn-helix domain-containing protein</fullName>
    </submittedName>
</protein>
<dbReference type="Pfam" id="PF12728">
    <property type="entry name" value="HTH_17"/>
    <property type="match status" value="1"/>
</dbReference>
<gene>
    <name evidence="3" type="ORF">AJY60_05025</name>
    <name evidence="2" type="ORF">F8Y55_01680</name>
</gene>
<accession>A0A1E7NML1</accession>
<keyword evidence="3" id="KW-0238">DNA-binding</keyword>
<dbReference type="EMBL" id="MJVJ01000077">
    <property type="protein sequence ID" value="OEV47866.1"/>
    <property type="molecule type" value="Genomic_DNA"/>
</dbReference>
<evidence type="ECO:0000313" key="3">
    <source>
        <dbReference type="EMBL" id="OEV47866.1"/>
    </source>
</evidence>
<sequence>MAKFGKIEKLLSTKEVAEYLGISQYRIRFMRMRVNQNKFNFPKGIKIGPTFKYEKAEIDKWLQTCKVI</sequence>
<comment type="caution">
    <text evidence="2">The sequence shown here is derived from an EMBL/GenBank/DDBJ whole genome shotgun (WGS) entry which is preliminary data.</text>
</comment>
<dbReference type="Proteomes" id="UP000421425">
    <property type="component" value="Unassembled WGS sequence"/>
</dbReference>
<proteinExistence type="predicted"/>
<dbReference type="RefSeq" id="WP_044780132.1">
    <property type="nucleotide sequence ID" value="NZ_MJVJ01000077.1"/>
</dbReference>
<dbReference type="AlphaFoldDB" id="A0A1E7NML1"/>
<evidence type="ECO:0000313" key="4">
    <source>
        <dbReference type="Proteomes" id="UP000421425"/>
    </source>
</evidence>
<name>A0A1E7NML1_CAMJU</name>
<dbReference type="EMBL" id="AALHBX010000001">
    <property type="protein sequence ID" value="ECZ5737375.1"/>
    <property type="molecule type" value="Genomic_DNA"/>
</dbReference>
<dbReference type="InterPro" id="IPR041657">
    <property type="entry name" value="HTH_17"/>
</dbReference>
<dbReference type="GO" id="GO:0003677">
    <property type="term" value="F:DNA binding"/>
    <property type="evidence" value="ECO:0007669"/>
    <property type="project" value="UniProtKB-KW"/>
</dbReference>
<evidence type="ECO:0000313" key="5">
    <source>
        <dbReference type="Proteomes" id="UP000865560"/>
    </source>
</evidence>
<dbReference type="Proteomes" id="UP000865560">
    <property type="component" value="Unassembled WGS sequence"/>
</dbReference>
<reference evidence="2 4" key="2">
    <citation type="submission" date="2019-10" db="EMBL/GenBank/DDBJ databases">
        <authorList>
            <consortium name="PulseNet: The National Subtyping Network for Foodborne Disease Surveillance"/>
            <person name="Tarr C.L."/>
            <person name="Trees E."/>
            <person name="Katz L.S."/>
            <person name="Carleton-Romer H.A."/>
            <person name="Stroika S."/>
            <person name="Kucerova Z."/>
            <person name="Roache K.F."/>
            <person name="Sabol A.L."/>
            <person name="Besser J."/>
            <person name="Gerner-Smidt P."/>
        </authorList>
    </citation>
    <scope>NUCLEOTIDE SEQUENCE [LARGE SCALE GENOMIC DNA]</scope>
    <source>
        <strain evidence="2 4">PNUSAC012091</strain>
    </source>
</reference>
<evidence type="ECO:0000313" key="2">
    <source>
        <dbReference type="EMBL" id="ECZ5737375.1"/>
    </source>
</evidence>
<reference evidence="3 5" key="1">
    <citation type="submission" date="2016-09" db="EMBL/GenBank/DDBJ databases">
        <title>Campylobacter from American crows.</title>
        <authorList>
            <person name="Weis A.M."/>
            <person name="Weimer B.C."/>
            <person name="Townsend A.K."/>
            <person name="Taff C."/>
        </authorList>
    </citation>
    <scope>NUCLEOTIDE SEQUENCE [LARGE SCALE GENOMIC DNA]</scope>
    <source>
        <strain evidence="3 5">BCW_3791</strain>
    </source>
</reference>